<proteinExistence type="predicted"/>
<reference evidence="2 3" key="1">
    <citation type="submission" date="2020-04" db="EMBL/GenBank/DDBJ databases">
        <title>Metagenomic profiling of ammonia- and methane-oxidizing microorganisms in a Dutch drinking water treatment plant.</title>
        <authorList>
            <person name="Poghosyan L."/>
            <person name="Leucker S."/>
        </authorList>
    </citation>
    <scope>NUCLEOTIDE SEQUENCE [LARGE SCALE GENOMIC DNA]</scope>
    <source>
        <strain evidence="2">S-RSF-IL-03</strain>
    </source>
</reference>
<dbReference type="EMBL" id="JABFRW010000022">
    <property type="protein sequence ID" value="NOT32931.1"/>
    <property type="molecule type" value="Genomic_DNA"/>
</dbReference>
<organism evidence="2 3">
    <name type="scientific">Eiseniibacteriota bacterium</name>
    <dbReference type="NCBI Taxonomy" id="2212470"/>
    <lineage>
        <taxon>Bacteria</taxon>
        <taxon>Candidatus Eiseniibacteriota</taxon>
    </lineage>
</organism>
<dbReference type="Proteomes" id="UP000580839">
    <property type="component" value="Unassembled WGS sequence"/>
</dbReference>
<feature type="coiled-coil region" evidence="1">
    <location>
        <begin position="170"/>
        <end position="197"/>
    </location>
</feature>
<dbReference type="AlphaFoldDB" id="A0A849SEM0"/>
<evidence type="ECO:0000313" key="3">
    <source>
        <dbReference type="Proteomes" id="UP000580839"/>
    </source>
</evidence>
<gene>
    <name evidence="2" type="ORF">HOP12_02040</name>
</gene>
<comment type="caution">
    <text evidence="2">The sequence shown here is derived from an EMBL/GenBank/DDBJ whole genome shotgun (WGS) entry which is preliminary data.</text>
</comment>
<evidence type="ECO:0000313" key="2">
    <source>
        <dbReference type="EMBL" id="NOT32931.1"/>
    </source>
</evidence>
<keyword evidence="1" id="KW-0175">Coiled coil</keyword>
<protein>
    <submittedName>
        <fullName evidence="2">Uncharacterized protein</fullName>
    </submittedName>
</protein>
<name>A0A849SEM0_UNCEI</name>
<evidence type="ECO:0000256" key="1">
    <source>
        <dbReference type="SAM" id="Coils"/>
    </source>
</evidence>
<sequence length="324" mass="35694">MTRVPDPRLLPSRLDAPPRARVAHVAQASITPRAMRLAFVLVLSLALALATAFVAHASEAVVAPSLPAGEISPADVWSGVPLTVEVDRIKPQKLKLPMLRFLKENRDFIRAQFDLLRQKPLEGEGLAADVDPRFLEWGQMLARILADRDSVSLADNERQRRELFASITELGQLEGQLDQMERLLAEQRGRLQRLQDDFTGDQRTALVVVLSGYPQGIPVSGVTVTLEDGARLTVPLTESQRTSLQQGGVVQVFHGFVEPREQVIQIALGAEAVDGSIGYVSLEPVRDRLTFLRLDLSTVRPDQGAPSIEATTWLHADRPHPIRG</sequence>
<accession>A0A849SEM0</accession>